<proteinExistence type="predicted"/>
<sequence>MDIQKISKNGKSELMRLADTKHDGLSVNYKTSYQSRAAVASNGRYIYKHICANPACNAEFQGIKTARFCSNACRQANKRSKSAKA</sequence>
<gene>
    <name evidence="1" type="ORF">NP590_05425</name>
</gene>
<name>A0ABT1TE22_9GAMM</name>
<dbReference type="RefSeq" id="WP_256601243.1">
    <property type="nucleotide sequence ID" value="NZ_JANIBJ010000007.1"/>
</dbReference>
<organism evidence="1 2">
    <name type="scientific">Methylomonas subterranea</name>
    <dbReference type="NCBI Taxonomy" id="2952225"/>
    <lineage>
        <taxon>Bacteria</taxon>
        <taxon>Pseudomonadati</taxon>
        <taxon>Pseudomonadota</taxon>
        <taxon>Gammaproteobacteria</taxon>
        <taxon>Methylococcales</taxon>
        <taxon>Methylococcaceae</taxon>
        <taxon>Methylomonas</taxon>
    </lineage>
</organism>
<dbReference type="Proteomes" id="UP001524499">
    <property type="component" value="Unassembled WGS sequence"/>
</dbReference>
<dbReference type="EMBL" id="JANIBJ010000007">
    <property type="protein sequence ID" value="MCQ8103539.1"/>
    <property type="molecule type" value="Genomic_DNA"/>
</dbReference>
<evidence type="ECO:0000313" key="2">
    <source>
        <dbReference type="Proteomes" id="UP001524499"/>
    </source>
</evidence>
<protein>
    <submittedName>
        <fullName evidence="1">Uncharacterized protein</fullName>
    </submittedName>
</protein>
<comment type="caution">
    <text evidence="1">The sequence shown here is derived from an EMBL/GenBank/DDBJ whole genome shotgun (WGS) entry which is preliminary data.</text>
</comment>
<evidence type="ECO:0000313" key="1">
    <source>
        <dbReference type="EMBL" id="MCQ8103539.1"/>
    </source>
</evidence>
<accession>A0ABT1TE22</accession>
<reference evidence="1 2" key="1">
    <citation type="submission" date="2022-07" db="EMBL/GenBank/DDBJ databases">
        <title>Methylomonas rivi sp. nov., Methylomonas rosea sp. nov., Methylomonas aureus sp. nov. and Methylomonas subterranea sp. nov., four novel methanotrophs isolated from a freshwater creek and the deep terrestrial subsurface.</title>
        <authorList>
            <person name="Abin C."/>
            <person name="Sankaranarayanan K."/>
            <person name="Garner C."/>
            <person name="Sindelar R."/>
            <person name="Kotary K."/>
            <person name="Garner R."/>
            <person name="Barclay S."/>
            <person name="Lawson P."/>
            <person name="Krumholz L."/>
        </authorList>
    </citation>
    <scope>NUCLEOTIDE SEQUENCE [LARGE SCALE GENOMIC DNA]</scope>
    <source>
        <strain evidence="1 2">SURF-2</strain>
    </source>
</reference>
<keyword evidence="2" id="KW-1185">Reference proteome</keyword>